<dbReference type="Pfam" id="PF06213">
    <property type="entry name" value="CobT"/>
    <property type="match status" value="1"/>
</dbReference>
<feature type="compositionally biased region" description="Basic and acidic residues" evidence="1">
    <location>
        <begin position="10"/>
        <end position="26"/>
    </location>
</feature>
<proteinExistence type="predicted"/>
<reference evidence="3 4" key="1">
    <citation type="submission" date="2020-12" db="EMBL/GenBank/DDBJ databases">
        <title>FDA dAtabase for Regulatory Grade micrObial Sequences (FDA-ARGOS): Supporting development and validation of Infectious Disease Dx tests.</title>
        <authorList>
            <person name="Sproer C."/>
            <person name="Gronow S."/>
            <person name="Severitt S."/>
            <person name="Schroder I."/>
            <person name="Tallon L."/>
            <person name="Sadzewicz L."/>
            <person name="Zhao X."/>
            <person name="Boylan J."/>
            <person name="Ott S."/>
            <person name="Bowen H."/>
            <person name="Vavikolanu K."/>
            <person name="Mehta A."/>
            <person name="Aluvathingal J."/>
            <person name="Nadendla S."/>
            <person name="Lowell S."/>
            <person name="Myers T."/>
            <person name="Yan Y."/>
            <person name="Sichtig H."/>
        </authorList>
    </citation>
    <scope>NUCLEOTIDE SEQUENCE [LARGE SCALE GENOMIC DNA]</scope>
    <source>
        <strain evidence="3 4">FDAARGOS_990</strain>
    </source>
</reference>
<feature type="domain" description="Cobalamin biosynthesis protein CobT VWA" evidence="2">
    <location>
        <begin position="364"/>
        <end position="562"/>
    </location>
</feature>
<dbReference type="InterPro" id="IPR036465">
    <property type="entry name" value="vWFA_dom_sf"/>
</dbReference>
<accession>A0A7T3ZWQ9</accession>
<sequence length="584" mass="63131">MDPSTRPRGHRDVADRSRSRGADEQRRIDRTLAGVLRALSGDSDLDRWGARPIDTHGRLPLNAPHLYPSLADAGLSSLRGAADAMALRMRHSDLGDHRSALPDSTAERLVVEVLEQFRCEALADLPGVRQNLAQRHTEWCREFLGSRLHETHQGILLLTITVVARSTLTGEPISEDCVDLIEATRADLAADMGELLVRLRRTRTSQSAFLPAALDFAAFVAARMAENEEQWGQGTRPRRRGTASAFSLVLDVSESPFAAPGGSPESPGSAGRGYAIWDASFDSTRHICDVVRPAQLRDLRRQLDEQTQDRRAPVAPIISRLQPVVAAPVEVCDLEDGESGVLDPRRLSRLITSPGERRVFRDVTTTGQPDTAVTFLLDCSGSMKPHAAGLAALLDGLVTALDRLDVVTEVLGFTTGAWNGGRPKRSWQRSGSPAGIGRLNEVDHLVFKDSATTARRARFALAGLLKLSLYREGVDGEAVRWALTRLDRVDAARTVLVVVSDGSPADGATAEANDEDYLARDLAATIAAAARPDRHLIGVGLGCDVSDFYQSAIALEPETLGDRASTRAVVEALRTALGRHGGHV</sequence>
<dbReference type="InterPro" id="IPR006538">
    <property type="entry name" value="CobT"/>
</dbReference>
<dbReference type="EMBL" id="CP065989">
    <property type="protein sequence ID" value="QQB13076.1"/>
    <property type="molecule type" value="Genomic_DNA"/>
</dbReference>
<dbReference type="InterPro" id="IPR051928">
    <property type="entry name" value="NorD/CobT"/>
</dbReference>
<organism evidence="3 4">
    <name type="scientific">Brevibacterium casei</name>
    <dbReference type="NCBI Taxonomy" id="33889"/>
    <lineage>
        <taxon>Bacteria</taxon>
        <taxon>Bacillati</taxon>
        <taxon>Actinomycetota</taxon>
        <taxon>Actinomycetes</taxon>
        <taxon>Micrococcales</taxon>
        <taxon>Brevibacteriaceae</taxon>
        <taxon>Brevibacterium</taxon>
    </lineage>
</organism>
<dbReference type="Pfam" id="PF11775">
    <property type="entry name" value="CobT_C"/>
    <property type="match status" value="1"/>
</dbReference>
<dbReference type="Proteomes" id="UP000595374">
    <property type="component" value="Chromosome"/>
</dbReference>
<dbReference type="PANTHER" id="PTHR41248:SF1">
    <property type="entry name" value="NORD PROTEIN"/>
    <property type="match status" value="1"/>
</dbReference>
<dbReference type="Gene3D" id="3.40.50.410">
    <property type="entry name" value="von Willebrand factor, type A domain"/>
    <property type="match status" value="1"/>
</dbReference>
<dbReference type="AlphaFoldDB" id="A0A7T3ZWQ9"/>
<dbReference type="GO" id="GO:0009236">
    <property type="term" value="P:cobalamin biosynthetic process"/>
    <property type="evidence" value="ECO:0007669"/>
    <property type="project" value="InterPro"/>
</dbReference>
<evidence type="ECO:0000259" key="2">
    <source>
        <dbReference type="Pfam" id="PF11775"/>
    </source>
</evidence>
<dbReference type="PANTHER" id="PTHR41248">
    <property type="entry name" value="NORD PROTEIN"/>
    <property type="match status" value="1"/>
</dbReference>
<evidence type="ECO:0000313" key="4">
    <source>
        <dbReference type="Proteomes" id="UP000595374"/>
    </source>
</evidence>
<dbReference type="PIRSF" id="PIRSF031715">
    <property type="entry name" value="Cob_chel_CobT"/>
    <property type="match status" value="1"/>
</dbReference>
<dbReference type="SUPFAM" id="SSF53300">
    <property type="entry name" value="vWA-like"/>
    <property type="match status" value="1"/>
</dbReference>
<dbReference type="InterPro" id="IPR025861">
    <property type="entry name" value="CobT_VWA_dom"/>
</dbReference>
<evidence type="ECO:0000256" key="1">
    <source>
        <dbReference type="SAM" id="MobiDB-lite"/>
    </source>
</evidence>
<dbReference type="RefSeq" id="WP_198498303.1">
    <property type="nucleotide sequence ID" value="NZ_CP065989.1"/>
</dbReference>
<gene>
    <name evidence="3" type="ORF">I6H47_09365</name>
</gene>
<feature type="region of interest" description="Disordered" evidence="1">
    <location>
        <begin position="1"/>
        <end position="26"/>
    </location>
</feature>
<name>A0A7T3ZWQ9_9MICO</name>
<evidence type="ECO:0000313" key="3">
    <source>
        <dbReference type="EMBL" id="QQB13076.1"/>
    </source>
</evidence>
<protein>
    <submittedName>
        <fullName evidence="3">Cobalt chelatase</fullName>
    </submittedName>
</protein>